<sequence length="590" mass="63129">MQTFLQPKSSEGVTMNPSGEKTIASEIETNANEPGQTNTTASPREKKLSTSSNAEPYPPLGDGSIERNGPPALPFSKARAIVLVATLAGASFMNTMSLQAVVIILPAIGSDLDIPEQRLQWIVSAYSLAFGCFLLLWGRIADIYGKRLIFVAGSAWAAVMTLANAFVPNEIAFNLFRGLHGLGAAANVPTAIGILGTTFPPGKAKNYAFSAYAAGAPLGSVFGNLIAGFIAQYADWKWIFGVKAILAGMVAAAGFFVIPPPPPPPPSLEGQPNKIKQSVDWIGGALITVGMLALLYALTEGNVVGWDRPWIPVIIVVSLIIIAVFVFWQRHLEKKGERPPLMKVSIFRNKRFSAAMVIMGLFFASFNNFLVFATYFFQDYQGLSALQTTIRFIPTGVVGIVTAFVVALLLSRVPTYLLLVFGNVSMALACMLFAIPIPSNTTYFAFGLPAMILSVFGADTAWPSLTLFTSKSLPQEDQALGGALINSVGQMGRAIGLAISTAVQTAVMAKARGVPVMDVGETKPWDEPSLKGLRAANWMNFGYGVASLLIVLFVFRSSEVVGRAEPQTARSGGEEGIMNEEETGVERRRA</sequence>
<gene>
    <name evidence="9" type="ORF">VDGE_03465</name>
</gene>
<evidence type="ECO:0000256" key="3">
    <source>
        <dbReference type="ARBA" id="ARBA00022692"/>
    </source>
</evidence>
<name>A0A444RMM9_VERDA</name>
<feature type="transmembrane region" description="Helical" evidence="7">
    <location>
        <begin position="310"/>
        <end position="328"/>
    </location>
</feature>
<keyword evidence="2" id="KW-0813">Transport</keyword>
<feature type="transmembrane region" description="Helical" evidence="7">
    <location>
        <begin position="179"/>
        <end position="199"/>
    </location>
</feature>
<feature type="transmembrane region" description="Helical" evidence="7">
    <location>
        <begin position="389"/>
        <end position="410"/>
    </location>
</feature>
<keyword evidence="3 7" id="KW-0812">Transmembrane</keyword>
<feature type="transmembrane region" description="Helical" evidence="7">
    <location>
        <begin position="238"/>
        <end position="258"/>
    </location>
</feature>
<evidence type="ECO:0000256" key="1">
    <source>
        <dbReference type="ARBA" id="ARBA00004141"/>
    </source>
</evidence>
<dbReference type="SUPFAM" id="SSF103473">
    <property type="entry name" value="MFS general substrate transporter"/>
    <property type="match status" value="1"/>
</dbReference>
<accession>A0A444RMM9</accession>
<dbReference type="PANTHER" id="PTHR42718">
    <property type="entry name" value="MAJOR FACILITATOR SUPERFAMILY MULTIDRUG TRANSPORTER MFSC"/>
    <property type="match status" value="1"/>
</dbReference>
<dbReference type="Proteomes" id="UP000288725">
    <property type="component" value="Chromosome 6"/>
</dbReference>
<feature type="transmembrane region" description="Helical" evidence="7">
    <location>
        <begin position="211"/>
        <end position="232"/>
    </location>
</feature>
<dbReference type="AlphaFoldDB" id="A0A444RMM9"/>
<dbReference type="InterPro" id="IPR011701">
    <property type="entry name" value="MFS"/>
</dbReference>
<dbReference type="Gene3D" id="1.20.1250.20">
    <property type="entry name" value="MFS general substrate transporter like domains"/>
    <property type="match status" value="1"/>
</dbReference>
<organism evidence="9 10">
    <name type="scientific">Verticillium dahliae</name>
    <name type="common">Verticillium wilt</name>
    <dbReference type="NCBI Taxonomy" id="27337"/>
    <lineage>
        <taxon>Eukaryota</taxon>
        <taxon>Fungi</taxon>
        <taxon>Dikarya</taxon>
        <taxon>Ascomycota</taxon>
        <taxon>Pezizomycotina</taxon>
        <taxon>Sordariomycetes</taxon>
        <taxon>Hypocreomycetidae</taxon>
        <taxon>Glomerellales</taxon>
        <taxon>Plectosphaerellaceae</taxon>
        <taxon>Verticillium</taxon>
    </lineage>
</organism>
<dbReference type="PROSITE" id="PS50850">
    <property type="entry name" value="MFS"/>
    <property type="match status" value="1"/>
</dbReference>
<feature type="transmembrane region" description="Helical" evidence="7">
    <location>
        <begin position="148"/>
        <end position="167"/>
    </location>
</feature>
<feature type="transmembrane region" description="Helical" evidence="7">
    <location>
        <begin position="352"/>
        <end position="377"/>
    </location>
</feature>
<evidence type="ECO:0000256" key="4">
    <source>
        <dbReference type="ARBA" id="ARBA00022989"/>
    </source>
</evidence>
<evidence type="ECO:0000313" key="9">
    <source>
        <dbReference type="EMBL" id="RXG42378.1"/>
    </source>
</evidence>
<feature type="region of interest" description="Disordered" evidence="6">
    <location>
        <begin position="1"/>
        <end position="68"/>
    </location>
</feature>
<comment type="subcellular location">
    <subcellularLocation>
        <location evidence="1">Membrane</location>
        <topology evidence="1">Multi-pass membrane protein</topology>
    </subcellularLocation>
</comment>
<feature type="transmembrane region" description="Helical" evidence="7">
    <location>
        <begin position="80"/>
        <end position="107"/>
    </location>
</feature>
<dbReference type="GO" id="GO:0016020">
    <property type="term" value="C:membrane"/>
    <property type="evidence" value="ECO:0007669"/>
    <property type="project" value="UniProtKB-SubCell"/>
</dbReference>
<evidence type="ECO:0000256" key="2">
    <source>
        <dbReference type="ARBA" id="ARBA00022448"/>
    </source>
</evidence>
<comment type="caution">
    <text evidence="9">The sequence shown here is derived from an EMBL/GenBank/DDBJ whole genome shotgun (WGS) entry which is preliminary data.</text>
</comment>
<keyword evidence="4 7" id="KW-1133">Transmembrane helix</keyword>
<evidence type="ECO:0000313" key="10">
    <source>
        <dbReference type="Proteomes" id="UP000288725"/>
    </source>
</evidence>
<dbReference type="InterPro" id="IPR020846">
    <property type="entry name" value="MFS_dom"/>
</dbReference>
<evidence type="ECO:0000256" key="6">
    <source>
        <dbReference type="SAM" id="MobiDB-lite"/>
    </source>
</evidence>
<feature type="domain" description="Major facilitator superfamily (MFS) profile" evidence="8">
    <location>
        <begin position="83"/>
        <end position="559"/>
    </location>
</feature>
<proteinExistence type="predicted"/>
<protein>
    <recommendedName>
        <fullName evidence="8">Major facilitator superfamily (MFS) profile domain-containing protein</fullName>
    </recommendedName>
</protein>
<reference evidence="9 10" key="1">
    <citation type="submission" date="2018-12" db="EMBL/GenBank/DDBJ databases">
        <title>Genome of Verticillium dahliae isolate Getta Getta.</title>
        <authorList>
            <person name="Gardiner D.M."/>
        </authorList>
    </citation>
    <scope>NUCLEOTIDE SEQUENCE [LARGE SCALE GENOMIC DNA]</scope>
    <source>
        <strain evidence="9 10">Getta Getta</strain>
    </source>
</reference>
<evidence type="ECO:0000256" key="7">
    <source>
        <dbReference type="SAM" id="Phobius"/>
    </source>
</evidence>
<dbReference type="EMBL" id="RSDZ01000135">
    <property type="protein sequence ID" value="RXG42378.1"/>
    <property type="molecule type" value="Genomic_DNA"/>
</dbReference>
<evidence type="ECO:0000256" key="5">
    <source>
        <dbReference type="ARBA" id="ARBA00023136"/>
    </source>
</evidence>
<feature type="transmembrane region" description="Helical" evidence="7">
    <location>
        <begin position="538"/>
        <end position="555"/>
    </location>
</feature>
<feature type="transmembrane region" description="Helical" evidence="7">
    <location>
        <begin position="119"/>
        <end position="136"/>
    </location>
</feature>
<dbReference type="Pfam" id="PF07690">
    <property type="entry name" value="MFS_1"/>
    <property type="match status" value="1"/>
</dbReference>
<feature type="compositionally biased region" description="Polar residues" evidence="6">
    <location>
        <begin position="27"/>
        <end position="42"/>
    </location>
</feature>
<feature type="region of interest" description="Disordered" evidence="6">
    <location>
        <begin position="564"/>
        <end position="590"/>
    </location>
</feature>
<feature type="compositionally biased region" description="Polar residues" evidence="6">
    <location>
        <begin position="1"/>
        <end position="19"/>
    </location>
</feature>
<dbReference type="Gene3D" id="1.20.1720.10">
    <property type="entry name" value="Multidrug resistance protein D"/>
    <property type="match status" value="1"/>
</dbReference>
<dbReference type="GO" id="GO:0022857">
    <property type="term" value="F:transmembrane transporter activity"/>
    <property type="evidence" value="ECO:0007669"/>
    <property type="project" value="InterPro"/>
</dbReference>
<dbReference type="InterPro" id="IPR036259">
    <property type="entry name" value="MFS_trans_sf"/>
</dbReference>
<keyword evidence="5 7" id="KW-0472">Membrane</keyword>
<feature type="transmembrane region" description="Helical" evidence="7">
    <location>
        <begin position="417"/>
        <end position="437"/>
    </location>
</feature>
<dbReference type="CDD" id="cd17476">
    <property type="entry name" value="MFS_Amf1_MDR_like"/>
    <property type="match status" value="1"/>
</dbReference>
<feature type="transmembrane region" description="Helical" evidence="7">
    <location>
        <begin position="279"/>
        <end position="298"/>
    </location>
</feature>
<evidence type="ECO:0000259" key="8">
    <source>
        <dbReference type="PROSITE" id="PS50850"/>
    </source>
</evidence>
<dbReference type="PANTHER" id="PTHR42718:SF9">
    <property type="entry name" value="MAJOR FACILITATOR SUPERFAMILY MULTIDRUG TRANSPORTER MFSC"/>
    <property type="match status" value="1"/>
</dbReference>